<dbReference type="Pfam" id="PF00589">
    <property type="entry name" value="Phage_integrase"/>
    <property type="match status" value="1"/>
</dbReference>
<dbReference type="InterPro" id="IPR013762">
    <property type="entry name" value="Integrase-like_cat_sf"/>
</dbReference>
<dbReference type="PANTHER" id="PTHR30629:SF2">
    <property type="entry name" value="PROPHAGE INTEGRASE INTS-RELATED"/>
    <property type="match status" value="1"/>
</dbReference>
<feature type="domain" description="Tyr recombinase" evidence="5">
    <location>
        <begin position="219"/>
        <end position="412"/>
    </location>
</feature>
<protein>
    <submittedName>
        <fullName evidence="6">Site-specific recombinase XerD</fullName>
    </submittedName>
</protein>
<reference evidence="6 7" key="1">
    <citation type="submission" date="2017-05" db="EMBL/GenBank/DDBJ databases">
        <authorList>
            <person name="Varghese N."/>
            <person name="Submissions S."/>
        </authorList>
    </citation>
    <scope>NUCLEOTIDE SEQUENCE [LARGE SCALE GENOMIC DNA]</scope>
    <source>
        <strain evidence="6 7">CGMCC 1.7287</strain>
    </source>
</reference>
<keyword evidence="2" id="KW-0229">DNA integration</keyword>
<comment type="similarity">
    <text evidence="1">Belongs to the 'phage' integrase family.</text>
</comment>
<name>A0ABY1S2P4_9GAMM</name>
<keyword evidence="3" id="KW-0238">DNA-binding</keyword>
<dbReference type="CDD" id="cd00801">
    <property type="entry name" value="INT_P4_C"/>
    <property type="match status" value="1"/>
</dbReference>
<dbReference type="InterPro" id="IPR025166">
    <property type="entry name" value="Integrase_DNA_bind_dom"/>
</dbReference>
<evidence type="ECO:0000256" key="3">
    <source>
        <dbReference type="ARBA" id="ARBA00023125"/>
    </source>
</evidence>
<evidence type="ECO:0000256" key="4">
    <source>
        <dbReference type="ARBA" id="ARBA00023172"/>
    </source>
</evidence>
<dbReference type="InterPro" id="IPR002104">
    <property type="entry name" value="Integrase_catalytic"/>
</dbReference>
<dbReference type="Proteomes" id="UP001159257">
    <property type="component" value="Unassembled WGS sequence"/>
</dbReference>
<dbReference type="InterPro" id="IPR050808">
    <property type="entry name" value="Phage_Integrase"/>
</dbReference>
<evidence type="ECO:0000259" key="5">
    <source>
        <dbReference type="PROSITE" id="PS51898"/>
    </source>
</evidence>
<dbReference type="Gene3D" id="1.10.443.10">
    <property type="entry name" value="Intergrase catalytic core"/>
    <property type="match status" value="1"/>
</dbReference>
<evidence type="ECO:0000256" key="2">
    <source>
        <dbReference type="ARBA" id="ARBA00022908"/>
    </source>
</evidence>
<dbReference type="Gene3D" id="1.10.150.130">
    <property type="match status" value="1"/>
</dbReference>
<dbReference type="Gene3D" id="3.30.160.390">
    <property type="entry name" value="Integrase, DNA-binding domain"/>
    <property type="match status" value="1"/>
</dbReference>
<dbReference type="InterPro" id="IPR010998">
    <property type="entry name" value="Integrase_recombinase_N"/>
</dbReference>
<dbReference type="InterPro" id="IPR038488">
    <property type="entry name" value="Integrase_DNA-bd_sf"/>
</dbReference>
<comment type="caution">
    <text evidence="6">The sequence shown here is derived from an EMBL/GenBank/DDBJ whole genome shotgun (WGS) entry which is preliminary data.</text>
</comment>
<keyword evidence="4" id="KW-0233">DNA recombination</keyword>
<dbReference type="EMBL" id="FXWV01000014">
    <property type="protein sequence ID" value="SMR77552.1"/>
    <property type="molecule type" value="Genomic_DNA"/>
</dbReference>
<keyword evidence="7" id="KW-1185">Reference proteome</keyword>
<evidence type="ECO:0000313" key="6">
    <source>
        <dbReference type="EMBL" id="SMR77552.1"/>
    </source>
</evidence>
<organism evidence="6 7">
    <name type="scientific">Marinobacterium sediminicola</name>
    <dbReference type="NCBI Taxonomy" id="518898"/>
    <lineage>
        <taxon>Bacteria</taxon>
        <taxon>Pseudomonadati</taxon>
        <taxon>Pseudomonadota</taxon>
        <taxon>Gammaproteobacteria</taxon>
        <taxon>Oceanospirillales</taxon>
        <taxon>Oceanospirillaceae</taxon>
        <taxon>Marinobacterium</taxon>
    </lineage>
</organism>
<evidence type="ECO:0000313" key="7">
    <source>
        <dbReference type="Proteomes" id="UP001159257"/>
    </source>
</evidence>
<dbReference type="PANTHER" id="PTHR30629">
    <property type="entry name" value="PROPHAGE INTEGRASE"/>
    <property type="match status" value="1"/>
</dbReference>
<evidence type="ECO:0000256" key="1">
    <source>
        <dbReference type="ARBA" id="ARBA00008857"/>
    </source>
</evidence>
<proteinExistence type="inferred from homology"/>
<sequence>MTQHVLSSHREIQALKPSGHKTVERFRVSSRHGAGLYIELRGDRVSKRWVYRFRLGNKRPDYVIGTFPSVSLKQAREMHGQAVQLVKQGIDPRYYRAAEVARNTQAWTMQEAYSHWIQHYASSQGRSGYPPTEKTVNQMQRRWRLHLQDELASFRVMDLTRPKLIEVLSTAASKAREEARQCLSLLKALLEYCEDMEQIEESPAATITPKKIKARPSPPKKRFLTLPELRQLLIVLDQGAGRASPSTCNAIKLIIATGARRSEVSQLCWSELDLENGVWTLPGHRVKTRQERRIKLSQYALDVLRLQRQFSHSEYVFESPRKCGAPIGIDVLTRAVKRFQGRDAKEQNLKAPLAHLESFGVHDLRRTVTTAWTDHLDVDKLLADVMIGHSEPRLIATYNRADRWPMQVRVWDRWGETLTRLTSDQHGQGEIAHNTNVIHVQFGNR</sequence>
<gene>
    <name evidence="6" type="ORF">SAMN04487964_11443</name>
</gene>
<accession>A0ABY1S2P4</accession>
<dbReference type="Pfam" id="PF13356">
    <property type="entry name" value="Arm-DNA-bind_3"/>
    <property type="match status" value="1"/>
</dbReference>
<dbReference type="InterPro" id="IPR011010">
    <property type="entry name" value="DNA_brk_join_enz"/>
</dbReference>
<dbReference type="RefSeq" id="WP_239040440.1">
    <property type="nucleotide sequence ID" value="NZ_BAAAEY010000013.1"/>
</dbReference>
<dbReference type="SUPFAM" id="SSF56349">
    <property type="entry name" value="DNA breaking-rejoining enzymes"/>
    <property type="match status" value="1"/>
</dbReference>
<dbReference type="PROSITE" id="PS51898">
    <property type="entry name" value="TYR_RECOMBINASE"/>
    <property type="match status" value="1"/>
</dbReference>